<accession>A0A2M9CN03</accession>
<proteinExistence type="inferred from homology"/>
<dbReference type="AlphaFoldDB" id="A0A2M9CN03"/>
<keyword evidence="4" id="KW-0282">Flagellum</keyword>
<evidence type="ECO:0000313" key="5">
    <source>
        <dbReference type="Proteomes" id="UP000228758"/>
    </source>
</evidence>
<name>A0A2M9CN03_9MICO</name>
<dbReference type="InterPro" id="IPR005648">
    <property type="entry name" value="FlgD"/>
</dbReference>
<protein>
    <submittedName>
        <fullName evidence="4">Flagellar basal-body rod modification protein FlgD</fullName>
    </submittedName>
</protein>
<feature type="compositionally biased region" description="Polar residues" evidence="3">
    <location>
        <begin position="7"/>
        <end position="17"/>
    </location>
</feature>
<gene>
    <name evidence="4" type="ORF">CLV46_2869</name>
</gene>
<dbReference type="RefSeq" id="WP_100365389.1">
    <property type="nucleotide sequence ID" value="NZ_PGFF01000001.1"/>
</dbReference>
<sequence>MPVDGVASTTALYSTPPTRAPKQKMDGEMFLSLLVTQLRAQDPSSPMDTNAMISQTSQLASMEQLTTLTGLNEEGFSLQMRMAGSALIGKTVSYLDADGSTKTGVASSVSFAAAVPTIRIGDKDVRLDAISAVTDTPPAAPTPPAS</sequence>
<comment type="caution">
    <text evidence="4">The sequence shown here is derived from an EMBL/GenBank/DDBJ whole genome shotgun (WGS) entry which is preliminary data.</text>
</comment>
<evidence type="ECO:0000256" key="1">
    <source>
        <dbReference type="ARBA" id="ARBA00010577"/>
    </source>
</evidence>
<dbReference type="OrthoDB" id="9785233at2"/>
<reference evidence="4 5" key="1">
    <citation type="submission" date="2017-11" db="EMBL/GenBank/DDBJ databases">
        <title>Genomic Encyclopedia of Archaeal and Bacterial Type Strains, Phase II (KMG-II): From Individual Species to Whole Genera.</title>
        <authorList>
            <person name="Goeker M."/>
        </authorList>
    </citation>
    <scope>NUCLEOTIDE SEQUENCE [LARGE SCALE GENOMIC DNA]</scope>
    <source>
        <strain evidence="4 5">DSM 27393</strain>
    </source>
</reference>
<keyword evidence="2" id="KW-1005">Bacterial flagellum biogenesis</keyword>
<evidence type="ECO:0000256" key="3">
    <source>
        <dbReference type="SAM" id="MobiDB-lite"/>
    </source>
</evidence>
<dbReference type="Proteomes" id="UP000228758">
    <property type="component" value="Unassembled WGS sequence"/>
</dbReference>
<dbReference type="EMBL" id="PGFF01000001">
    <property type="protein sequence ID" value="PJJ73283.1"/>
    <property type="molecule type" value="Genomic_DNA"/>
</dbReference>
<organism evidence="4 5">
    <name type="scientific">Diaminobutyricimonas aerilata</name>
    <dbReference type="NCBI Taxonomy" id="1162967"/>
    <lineage>
        <taxon>Bacteria</taxon>
        <taxon>Bacillati</taxon>
        <taxon>Actinomycetota</taxon>
        <taxon>Actinomycetes</taxon>
        <taxon>Micrococcales</taxon>
        <taxon>Microbacteriaceae</taxon>
        <taxon>Diaminobutyricimonas</taxon>
    </lineage>
</organism>
<dbReference type="Pfam" id="PF03963">
    <property type="entry name" value="FlgD"/>
    <property type="match status" value="1"/>
</dbReference>
<keyword evidence="4" id="KW-0969">Cilium</keyword>
<evidence type="ECO:0000256" key="2">
    <source>
        <dbReference type="ARBA" id="ARBA00022795"/>
    </source>
</evidence>
<dbReference type="GO" id="GO:0044781">
    <property type="term" value="P:bacterial-type flagellum organization"/>
    <property type="evidence" value="ECO:0007669"/>
    <property type="project" value="UniProtKB-KW"/>
</dbReference>
<feature type="region of interest" description="Disordered" evidence="3">
    <location>
        <begin position="1"/>
        <end position="23"/>
    </location>
</feature>
<keyword evidence="5" id="KW-1185">Reference proteome</keyword>
<keyword evidence="4" id="KW-0966">Cell projection</keyword>
<comment type="similarity">
    <text evidence="1">Belongs to the FlgD family.</text>
</comment>
<evidence type="ECO:0000313" key="4">
    <source>
        <dbReference type="EMBL" id="PJJ73283.1"/>
    </source>
</evidence>